<evidence type="ECO:0000256" key="7">
    <source>
        <dbReference type="ARBA" id="ARBA00022619"/>
    </source>
</evidence>
<dbReference type="OMA" id="HYLRYHH"/>
<dbReference type="VEuPathDB" id="FungiDB:GWK60_F04807"/>
<name>A0A0W0CZK9_CANGB</name>
<comment type="caution">
    <text evidence="15">The sequence shown here is derived from an EMBL/GenBank/DDBJ whole genome shotgun (WGS) entry which is preliminary data.</text>
</comment>
<evidence type="ECO:0000256" key="10">
    <source>
        <dbReference type="ARBA" id="ARBA00030073"/>
    </source>
</evidence>
<comment type="similarity">
    <text evidence="3">Belongs to the HTP reductase family.</text>
</comment>
<evidence type="ECO:0000256" key="11">
    <source>
        <dbReference type="ARBA" id="ARBA00031630"/>
    </source>
</evidence>
<comment type="pathway">
    <text evidence="2">Cofactor biosynthesis; riboflavin biosynthesis.</text>
</comment>
<dbReference type="EMBL" id="LLZZ01000137">
    <property type="protein sequence ID" value="KTB00614.1"/>
    <property type="molecule type" value="Genomic_DNA"/>
</dbReference>
<keyword evidence="7" id="KW-0686">Riboflavin biosynthesis</keyword>
<dbReference type="UniPathway" id="UPA00275"/>
<dbReference type="Pfam" id="PF01872">
    <property type="entry name" value="RibD_C"/>
    <property type="match status" value="1"/>
</dbReference>
<dbReference type="SMR" id="A0A0W0CZK9"/>
<dbReference type="Gene3D" id="3.40.430.10">
    <property type="entry name" value="Dihydrofolate Reductase, subunit A"/>
    <property type="match status" value="1"/>
</dbReference>
<dbReference type="PANTHER" id="PTHR38011">
    <property type="entry name" value="DIHYDROFOLATE REDUCTASE FAMILY PROTEIN (AFU_ORTHOLOGUE AFUA_8G06820)"/>
    <property type="match status" value="1"/>
</dbReference>
<accession>A0A0W0CZK9</accession>
<evidence type="ECO:0000256" key="6">
    <source>
        <dbReference type="ARBA" id="ARBA00015035"/>
    </source>
</evidence>
<dbReference type="GO" id="GO:0009231">
    <property type="term" value="P:riboflavin biosynthetic process"/>
    <property type="evidence" value="ECO:0007669"/>
    <property type="project" value="UniProtKB-UniPathway"/>
</dbReference>
<dbReference type="InterPro" id="IPR024072">
    <property type="entry name" value="DHFR-like_dom_sf"/>
</dbReference>
<dbReference type="GO" id="GO:0050661">
    <property type="term" value="F:NADP binding"/>
    <property type="evidence" value="ECO:0007669"/>
    <property type="project" value="InterPro"/>
</dbReference>
<evidence type="ECO:0000256" key="9">
    <source>
        <dbReference type="ARBA" id="ARBA00023002"/>
    </source>
</evidence>
<comment type="catalytic activity">
    <reaction evidence="13">
        <text>2,5-diamino-6-(1-D-ribitylamino)pyrimidin-4(3H)-one 5'-phosphate + NADP(+) = 2,5-diamino-6-(1-D-ribosylamino)pyrimidin-4(3H)-one 5'-phosphate + NADPH + H(+)</text>
        <dbReference type="Rhea" id="RHEA:27278"/>
        <dbReference type="ChEBI" id="CHEBI:15378"/>
        <dbReference type="ChEBI" id="CHEBI:57783"/>
        <dbReference type="ChEBI" id="CHEBI:58349"/>
        <dbReference type="ChEBI" id="CHEBI:58890"/>
        <dbReference type="ChEBI" id="CHEBI:59545"/>
        <dbReference type="EC" id="1.1.1.302"/>
    </reaction>
</comment>
<dbReference type="InterPro" id="IPR011549">
    <property type="entry name" value="RibD_C"/>
</dbReference>
<dbReference type="InterPro" id="IPR050765">
    <property type="entry name" value="Riboflavin_Biosynth_HTPR"/>
</dbReference>
<evidence type="ECO:0000256" key="12">
    <source>
        <dbReference type="ARBA" id="ARBA00047550"/>
    </source>
</evidence>
<comment type="function">
    <text evidence="1">Catalyzes an early step in riboflavin biosynthesis, the NADPH-dependent reduction of the ribose side chain of 2,5-diamino-6-ribosylamino-4(3H)-pyrimidinone 5'-phosphate, yielding 2,5-diamino-6-ribitylamino-4(3H)-pyrimidinone 5'-phosphate.</text>
</comment>
<dbReference type="VEuPathDB" id="FungiDB:B1J91_F05203g"/>
<dbReference type="GO" id="GO:0008703">
    <property type="term" value="F:5-amino-6-(5-phosphoribosylamino)uracil reductase activity"/>
    <property type="evidence" value="ECO:0007669"/>
    <property type="project" value="EnsemblFungi"/>
</dbReference>
<dbReference type="VEuPathDB" id="FungiDB:GVI51_F04829"/>
<comment type="catalytic activity">
    <reaction evidence="12">
        <text>2,5-diamino-6-(1-D-ribitylamino)pyrimidin-4(3H)-one 5'-phosphate + NAD(+) = 2,5-diamino-6-(1-D-ribosylamino)pyrimidin-4(3H)-one 5'-phosphate + NADH + H(+)</text>
        <dbReference type="Rhea" id="RHEA:27274"/>
        <dbReference type="ChEBI" id="CHEBI:15378"/>
        <dbReference type="ChEBI" id="CHEBI:57540"/>
        <dbReference type="ChEBI" id="CHEBI:57945"/>
        <dbReference type="ChEBI" id="CHEBI:58890"/>
        <dbReference type="ChEBI" id="CHEBI:59545"/>
        <dbReference type="EC" id="1.1.1.302"/>
    </reaction>
</comment>
<evidence type="ECO:0000256" key="13">
    <source>
        <dbReference type="ARBA" id="ARBA00049020"/>
    </source>
</evidence>
<dbReference type="Proteomes" id="UP000054886">
    <property type="component" value="Unassembled WGS sequence"/>
</dbReference>
<dbReference type="VEuPathDB" id="FungiDB:CAGL0F05203g"/>
<evidence type="ECO:0000256" key="3">
    <source>
        <dbReference type="ARBA" id="ARBA00009723"/>
    </source>
</evidence>
<evidence type="ECO:0000256" key="4">
    <source>
        <dbReference type="ARBA" id="ARBA00011738"/>
    </source>
</evidence>
<sequence>MLRVRDDLPPFLKNYLPDGHRNGRPFVTLTYAQSIDAKIAKQRGVRTTISHIETKEMTHYLRYFHDGILIGSGTVLADDPGLNCKWIGPNNDPDESMEEKSPRPIILDPKLKWKYSGSKMEELCNQGMGKPPIVITTKTPKVKEANVEYMIMEPDANDRISWKSILDTLRRNYDMKSVMIEGGSHVINQLLMCSDLIDSLIVTIGSIYLGSEGVTVSPPDEVKLKDISWWKGTSDVVMCSRLQN</sequence>
<protein>
    <recommendedName>
        <fullName evidence="6">2,5-diamino-6-ribosylamino-4(3H)-pyrimidinone 5'-phosphate reductase</fullName>
        <ecNumber evidence="5">1.1.1.302</ecNumber>
    </recommendedName>
    <alternativeName>
        <fullName evidence="11">2,5-diamino-6-(5-phospho-D-ribosylamino)pyrimidin-4(3H)-one reductase</fullName>
    </alternativeName>
    <alternativeName>
        <fullName evidence="10">2,5-diamino-6-ribitylamino-4(3H)-pyrimidinone 5'-phosphate synthase</fullName>
    </alternativeName>
</protein>
<reference evidence="15 16" key="1">
    <citation type="submission" date="2015-10" db="EMBL/GenBank/DDBJ databases">
        <title>Draft genomes sequences of Candida glabrata isolates 1A, 1B, 2A, 2B, 3A and 3B.</title>
        <authorList>
            <person name="Haavelsrud O.E."/>
            <person name="Gaustad P."/>
        </authorList>
    </citation>
    <scope>NUCLEOTIDE SEQUENCE [LARGE SCALE GENOMIC DNA]</scope>
    <source>
        <strain evidence="15">910700640</strain>
    </source>
</reference>
<dbReference type="EC" id="1.1.1.302" evidence="5"/>
<proteinExistence type="inferred from homology"/>
<evidence type="ECO:0000256" key="8">
    <source>
        <dbReference type="ARBA" id="ARBA00022857"/>
    </source>
</evidence>
<dbReference type="AlphaFoldDB" id="A0A0W0CZK9"/>
<evidence type="ECO:0000256" key="1">
    <source>
        <dbReference type="ARBA" id="ARBA00003555"/>
    </source>
</evidence>
<evidence type="ECO:0000313" key="15">
    <source>
        <dbReference type="EMBL" id="KTB00614.1"/>
    </source>
</evidence>
<gene>
    <name evidence="15" type="ORF">AO440_001317</name>
</gene>
<evidence type="ECO:0000256" key="5">
    <source>
        <dbReference type="ARBA" id="ARBA00012851"/>
    </source>
</evidence>
<dbReference type="SUPFAM" id="SSF53597">
    <property type="entry name" value="Dihydrofolate reductase-like"/>
    <property type="match status" value="1"/>
</dbReference>
<evidence type="ECO:0000256" key="2">
    <source>
        <dbReference type="ARBA" id="ARBA00005104"/>
    </source>
</evidence>
<evidence type="ECO:0000259" key="14">
    <source>
        <dbReference type="Pfam" id="PF01872"/>
    </source>
</evidence>
<keyword evidence="8" id="KW-0521">NADP</keyword>
<dbReference type="FunFam" id="3.40.430.10:FF:000011">
    <property type="entry name" value="Rib7p"/>
    <property type="match status" value="1"/>
</dbReference>
<evidence type="ECO:0000313" key="16">
    <source>
        <dbReference type="Proteomes" id="UP000054886"/>
    </source>
</evidence>
<dbReference type="PANTHER" id="PTHR38011:SF7">
    <property type="entry name" value="2,5-DIAMINO-6-RIBOSYLAMINO-4(3H)-PYRIMIDINONE 5'-PHOSPHATE REDUCTASE"/>
    <property type="match status" value="1"/>
</dbReference>
<organism evidence="15 16">
    <name type="scientific">Candida glabrata</name>
    <name type="common">Yeast</name>
    <name type="synonym">Torulopsis glabrata</name>
    <dbReference type="NCBI Taxonomy" id="5478"/>
    <lineage>
        <taxon>Eukaryota</taxon>
        <taxon>Fungi</taxon>
        <taxon>Dikarya</taxon>
        <taxon>Ascomycota</taxon>
        <taxon>Saccharomycotina</taxon>
        <taxon>Saccharomycetes</taxon>
        <taxon>Saccharomycetales</taxon>
        <taxon>Saccharomycetaceae</taxon>
        <taxon>Nakaseomyces</taxon>
    </lineage>
</organism>
<keyword evidence="9" id="KW-0560">Oxidoreductase</keyword>
<feature type="domain" description="Bacterial bifunctional deaminase-reductase C-terminal" evidence="14">
    <location>
        <begin position="25"/>
        <end position="237"/>
    </location>
</feature>
<dbReference type="NCBIfam" id="TIGR00227">
    <property type="entry name" value="ribD_Cterm"/>
    <property type="match status" value="1"/>
</dbReference>
<dbReference type="InterPro" id="IPR002734">
    <property type="entry name" value="RibDG_C"/>
</dbReference>
<comment type="subunit">
    <text evidence="4">Homodimer.</text>
</comment>
<dbReference type="PhylomeDB" id="A0A0W0CZK9"/>